<keyword evidence="10" id="KW-0675">Receptor</keyword>
<evidence type="ECO:0000259" key="14">
    <source>
        <dbReference type="Pfam" id="PF08263"/>
    </source>
</evidence>
<evidence type="ECO:0000256" key="10">
    <source>
        <dbReference type="ARBA" id="ARBA00023170"/>
    </source>
</evidence>
<dbReference type="PRINTS" id="PR00019">
    <property type="entry name" value="LEURICHRPT"/>
</dbReference>
<evidence type="ECO:0000313" key="16">
    <source>
        <dbReference type="Proteomes" id="UP001189624"/>
    </source>
</evidence>
<organism evidence="15 16">
    <name type="scientific">Sphenostylis stenocarpa</name>
    <dbReference type="NCBI Taxonomy" id="92480"/>
    <lineage>
        <taxon>Eukaryota</taxon>
        <taxon>Viridiplantae</taxon>
        <taxon>Streptophyta</taxon>
        <taxon>Embryophyta</taxon>
        <taxon>Tracheophyta</taxon>
        <taxon>Spermatophyta</taxon>
        <taxon>Magnoliopsida</taxon>
        <taxon>eudicotyledons</taxon>
        <taxon>Gunneridae</taxon>
        <taxon>Pentapetalae</taxon>
        <taxon>rosids</taxon>
        <taxon>fabids</taxon>
        <taxon>Fabales</taxon>
        <taxon>Fabaceae</taxon>
        <taxon>Papilionoideae</taxon>
        <taxon>50 kb inversion clade</taxon>
        <taxon>NPAAA clade</taxon>
        <taxon>indigoferoid/millettioid clade</taxon>
        <taxon>Phaseoleae</taxon>
        <taxon>Sphenostylis</taxon>
    </lineage>
</organism>
<keyword evidence="5 12" id="KW-0812">Transmembrane</keyword>
<reference evidence="15" key="1">
    <citation type="submission" date="2023-10" db="EMBL/GenBank/DDBJ databases">
        <authorList>
            <person name="Domelevo Entfellner J.-B."/>
        </authorList>
    </citation>
    <scope>NUCLEOTIDE SEQUENCE</scope>
</reference>
<keyword evidence="9 12" id="KW-0472">Membrane</keyword>
<evidence type="ECO:0000256" key="8">
    <source>
        <dbReference type="ARBA" id="ARBA00022989"/>
    </source>
</evidence>
<dbReference type="InterPro" id="IPR013210">
    <property type="entry name" value="LRR_N_plant-typ"/>
</dbReference>
<gene>
    <name evidence="15" type="ORF">AYBTSS11_LOCUS17326</name>
</gene>
<feature type="chain" id="PRO_5041724065" description="Leucine-rich repeat-containing N-terminal plant-type domain-containing protein" evidence="13">
    <location>
        <begin position="25"/>
        <end position="1041"/>
    </location>
</feature>
<keyword evidence="6 13" id="KW-0732">Signal</keyword>
<sequence>MEFCRKKSWLVLVGAIIVWGHVLGTNGCFQQEKSALLDFKASYANESYLLPSWMNEPKSNCCVWERVTCDSSSGHIIHLSLGNLRTVGEIEMVPFGYPYGEMGPYSQGIRPYCFNPTRSLNWSLFLPLRELRSLGLSNYCFLRFIWKKADSRSTLKKLETLDLSFNYLNESIVEFLGSHSSIKSLNLSGNFIGGPFMKELSLLPNLEVLDLSMNHVGNGSFLATQEYEGKSTLEKLVTLDLSFNYLNESIMKLVGTLPSIKNLSLAANFIGGPIPIKELSLLPNLKALDLSGNRLVSQIPTQDTNSSVEFYVFKKLKTLNLADNMFDKGILKSLDAFPTLRSLNIGYNPIKGDLDDKVLANLSKLEVLELSNAAINGFFPNQGLCKMKQLQKLDLSFNNLRGSLVPCLGNLTSLRALDFSFNYLSGNLTPLIVHLASIEYLSIAFNKFEGAFSFNILANHSKLKALLIGDMKVETENPPWVASFQLEQLAISSCELNLPTKIPTFLLNQTGLRYLDLSGNYLLGKFPSWLLMKNPNLEEVYLFDNSFNGPFELPFDQNLRMNHMKLLSLSNNQFQGKLPSNIGFFFPHLEYLDISNNKFDGAIPASIGEMSSLLGLYLGNNNFSGNVPEHILNRCFSLKTLMMDNNQFSGKLSSMIRKLRLTILTASRNNIEGAISEEWCQHELIMLDISLNKFSGSLPACFKTPAYLFLQGNNFTGTIPELFMRNYSIATAIDFSDNKFTGTIPVSVYKLWSLRFLLLAGNHLQGQISSQICQLKLINILDLSRNNFTGSIPACFSNMSFGNFIIPFYITDRVKPFVPRPDLAEIQLITKNLYLSYKSDRFQLMSELDLSCNQLTGEIPDQIGDLHGLRSLNLSHNHLNGMIPERFQKLENIESLDLSNNNLSGQIPLHLQDLHYLSVFNVSYNNLSGKALDKGQFCTFDGSGYKGNPYLTWVSCDRDNSKPPLQPLLHEEEKEEEEDDSAIDFNFFYWSFATCYVMVLVALVTIIWINPSWRKMWFYFVQVCLHKCCGQFLHDDSARKL</sequence>
<proteinExistence type="inferred from homology"/>
<dbReference type="InterPro" id="IPR001611">
    <property type="entry name" value="Leu-rich_rpt"/>
</dbReference>
<evidence type="ECO:0000256" key="1">
    <source>
        <dbReference type="ARBA" id="ARBA00004251"/>
    </source>
</evidence>
<dbReference type="PANTHER" id="PTHR48062">
    <property type="entry name" value="RECEPTOR-LIKE PROTEIN 14"/>
    <property type="match status" value="1"/>
</dbReference>
<dbReference type="SUPFAM" id="SSF52058">
    <property type="entry name" value="L domain-like"/>
    <property type="match status" value="2"/>
</dbReference>
<evidence type="ECO:0000256" key="4">
    <source>
        <dbReference type="ARBA" id="ARBA00022614"/>
    </source>
</evidence>
<evidence type="ECO:0000256" key="13">
    <source>
        <dbReference type="SAM" id="SignalP"/>
    </source>
</evidence>
<evidence type="ECO:0000256" key="6">
    <source>
        <dbReference type="ARBA" id="ARBA00022729"/>
    </source>
</evidence>
<dbReference type="Gene3D" id="3.80.10.10">
    <property type="entry name" value="Ribonuclease Inhibitor"/>
    <property type="match status" value="5"/>
</dbReference>
<evidence type="ECO:0000256" key="2">
    <source>
        <dbReference type="ARBA" id="ARBA00009592"/>
    </source>
</evidence>
<keyword evidence="16" id="KW-1185">Reference proteome</keyword>
<evidence type="ECO:0000256" key="7">
    <source>
        <dbReference type="ARBA" id="ARBA00022737"/>
    </source>
</evidence>
<dbReference type="GO" id="GO:0005886">
    <property type="term" value="C:plasma membrane"/>
    <property type="evidence" value="ECO:0007669"/>
    <property type="project" value="UniProtKB-SubCell"/>
</dbReference>
<dbReference type="Gramene" id="rna-AYBTSS11_LOCUS17326">
    <property type="protein sequence ID" value="CAJ1957674.1"/>
    <property type="gene ID" value="gene-AYBTSS11_LOCUS17326"/>
</dbReference>
<evidence type="ECO:0000256" key="9">
    <source>
        <dbReference type="ARBA" id="ARBA00023136"/>
    </source>
</evidence>
<dbReference type="Pfam" id="PF00560">
    <property type="entry name" value="LRR_1"/>
    <property type="match status" value="5"/>
</dbReference>
<keyword evidence="8 12" id="KW-1133">Transmembrane helix</keyword>
<dbReference type="Pfam" id="PF13855">
    <property type="entry name" value="LRR_8"/>
    <property type="match status" value="2"/>
</dbReference>
<dbReference type="InterPro" id="IPR003591">
    <property type="entry name" value="Leu-rich_rpt_typical-subtyp"/>
</dbReference>
<keyword evidence="3" id="KW-1003">Cell membrane</keyword>
<dbReference type="EMBL" id="OY731402">
    <property type="protein sequence ID" value="CAJ1957674.1"/>
    <property type="molecule type" value="Genomic_DNA"/>
</dbReference>
<comment type="subcellular location">
    <subcellularLocation>
        <location evidence="1">Cell membrane</location>
        <topology evidence="1">Single-pass type I membrane protein</topology>
    </subcellularLocation>
</comment>
<evidence type="ECO:0000256" key="12">
    <source>
        <dbReference type="SAM" id="Phobius"/>
    </source>
</evidence>
<feature type="domain" description="Leucine-rich repeat-containing N-terminal plant-type" evidence="14">
    <location>
        <begin position="30"/>
        <end position="70"/>
    </location>
</feature>
<feature type="transmembrane region" description="Helical" evidence="12">
    <location>
        <begin position="987"/>
        <end position="1009"/>
    </location>
</feature>
<name>A0AA86T0F7_9FABA</name>
<protein>
    <recommendedName>
        <fullName evidence="14">Leucine-rich repeat-containing N-terminal plant-type domain-containing protein</fullName>
    </recommendedName>
</protein>
<dbReference type="InterPro" id="IPR051502">
    <property type="entry name" value="RLP_Defense_Trigger"/>
</dbReference>
<dbReference type="FunFam" id="3.80.10.10:FF:000111">
    <property type="entry name" value="LRR receptor-like serine/threonine-protein kinase ERECTA"/>
    <property type="match status" value="1"/>
</dbReference>
<keyword evidence="11" id="KW-0325">Glycoprotein</keyword>
<dbReference type="Proteomes" id="UP001189624">
    <property type="component" value="Chromosome 5"/>
</dbReference>
<dbReference type="Pfam" id="PF13516">
    <property type="entry name" value="LRR_6"/>
    <property type="match status" value="1"/>
</dbReference>
<evidence type="ECO:0000256" key="5">
    <source>
        <dbReference type="ARBA" id="ARBA00022692"/>
    </source>
</evidence>
<evidence type="ECO:0000313" key="15">
    <source>
        <dbReference type="EMBL" id="CAJ1957674.1"/>
    </source>
</evidence>
<evidence type="ECO:0000256" key="11">
    <source>
        <dbReference type="ARBA" id="ARBA00023180"/>
    </source>
</evidence>
<evidence type="ECO:0000256" key="3">
    <source>
        <dbReference type="ARBA" id="ARBA00022475"/>
    </source>
</evidence>
<dbReference type="SUPFAM" id="SSF52047">
    <property type="entry name" value="RNI-like"/>
    <property type="match status" value="2"/>
</dbReference>
<accession>A0AA86T0F7</accession>
<dbReference type="Pfam" id="PF08263">
    <property type="entry name" value="LRRNT_2"/>
    <property type="match status" value="1"/>
</dbReference>
<feature type="signal peptide" evidence="13">
    <location>
        <begin position="1"/>
        <end position="24"/>
    </location>
</feature>
<comment type="similarity">
    <text evidence="2">Belongs to the RLP family.</text>
</comment>
<dbReference type="SMART" id="SM00369">
    <property type="entry name" value="LRR_TYP"/>
    <property type="match status" value="10"/>
</dbReference>
<keyword evidence="7" id="KW-0677">Repeat</keyword>
<dbReference type="InterPro" id="IPR032675">
    <property type="entry name" value="LRR_dom_sf"/>
</dbReference>
<dbReference type="SMART" id="SM00365">
    <property type="entry name" value="LRR_SD22"/>
    <property type="match status" value="5"/>
</dbReference>
<dbReference type="PANTHER" id="PTHR48062:SF67">
    <property type="entry name" value="LEUCINE-RICH REPEAT-CONTAINING N-TERMINAL PLANT-TYPE DOMAIN-CONTAINING PROTEIN"/>
    <property type="match status" value="1"/>
</dbReference>
<keyword evidence="4" id="KW-0433">Leucine-rich repeat</keyword>
<dbReference type="AlphaFoldDB" id="A0AA86T0F7"/>
<dbReference type="FunFam" id="3.80.10.10:FF:000095">
    <property type="entry name" value="LRR receptor-like serine/threonine-protein kinase GSO1"/>
    <property type="match status" value="1"/>
</dbReference>